<name>A0AC61RBT7_9BACT</name>
<proteinExistence type="predicted"/>
<gene>
    <name evidence="1" type="ORF">E5331_15395</name>
</gene>
<sequence>MIKAIFFDIDGTLVSFKTHHIPASTIKAIEMAKSKSVKIYISTGRPLPLITNLSEIKHLIDGYITTNGALCFYGDEVISCRPIPHDDVMKMIELSDRIGFPFMLVGEKDLTMYNNNEDSERIFRQLLNVQNLRTDNNIEPILRQRILQLSPVISKAEEEKIMPYLKGCISGRWHPDFTDITAQDANKGNGLLDIIARQGISIDETMAFGDGGNDMSIIQKAGIGVAMGNANEELKEIADYVTTSGDDDGIYNAIIHLL</sequence>
<organism evidence="1 2">
    <name type="scientific">Lepagella muris</name>
    <dbReference type="NCBI Taxonomy" id="3032870"/>
    <lineage>
        <taxon>Bacteria</taxon>
        <taxon>Pseudomonadati</taxon>
        <taxon>Bacteroidota</taxon>
        <taxon>Bacteroidia</taxon>
        <taxon>Bacteroidales</taxon>
        <taxon>Muribaculaceae</taxon>
        <taxon>Lepagella</taxon>
    </lineage>
</organism>
<reference evidence="1" key="1">
    <citation type="submission" date="2019-04" db="EMBL/GenBank/DDBJ databases">
        <title>Microbes associate with the intestines of laboratory mice.</title>
        <authorList>
            <person name="Navarre W."/>
            <person name="Wong E."/>
            <person name="Huang K."/>
            <person name="Tropini C."/>
            <person name="Ng K."/>
            <person name="Yu B."/>
        </authorList>
    </citation>
    <scope>NUCLEOTIDE SEQUENCE</scope>
    <source>
        <strain evidence="1">NM04_E33</strain>
    </source>
</reference>
<protein>
    <submittedName>
        <fullName evidence="1">Cof-type HAD-IIB family hydrolase</fullName>
    </submittedName>
</protein>
<keyword evidence="2" id="KW-1185">Reference proteome</keyword>
<evidence type="ECO:0000313" key="1">
    <source>
        <dbReference type="EMBL" id="TGY77192.1"/>
    </source>
</evidence>
<dbReference type="EMBL" id="SRYB01000028">
    <property type="protein sequence ID" value="TGY77192.1"/>
    <property type="molecule type" value="Genomic_DNA"/>
</dbReference>
<comment type="caution">
    <text evidence="1">The sequence shown here is derived from an EMBL/GenBank/DDBJ whole genome shotgun (WGS) entry which is preliminary data.</text>
</comment>
<evidence type="ECO:0000313" key="2">
    <source>
        <dbReference type="Proteomes" id="UP000306319"/>
    </source>
</evidence>
<dbReference type="Proteomes" id="UP000306319">
    <property type="component" value="Unassembled WGS sequence"/>
</dbReference>
<accession>A0AC61RBT7</accession>
<keyword evidence="1" id="KW-0378">Hydrolase</keyword>